<organism evidence="2 3">
    <name type="scientific">Streptomyces blastmyceticus</name>
    <dbReference type="NCBI Taxonomy" id="68180"/>
    <lineage>
        <taxon>Bacteria</taxon>
        <taxon>Bacillati</taxon>
        <taxon>Actinomycetota</taxon>
        <taxon>Actinomycetes</taxon>
        <taxon>Kitasatosporales</taxon>
        <taxon>Streptomycetaceae</taxon>
        <taxon>Streptomyces</taxon>
    </lineage>
</organism>
<gene>
    <name evidence="2" type="ORF">GCM10010319_65810</name>
</gene>
<proteinExistence type="predicted"/>
<protein>
    <recommendedName>
        <fullName evidence="4">Twin-arginine translocation signal domain-containing protein</fullName>
    </recommendedName>
</protein>
<evidence type="ECO:0000256" key="1">
    <source>
        <dbReference type="SAM" id="MobiDB-lite"/>
    </source>
</evidence>
<evidence type="ECO:0008006" key="4">
    <source>
        <dbReference type="Google" id="ProtNLM"/>
    </source>
</evidence>
<keyword evidence="3" id="KW-1185">Reference proteome</keyword>
<evidence type="ECO:0000313" key="3">
    <source>
        <dbReference type="Proteomes" id="UP001500063"/>
    </source>
</evidence>
<sequence>MTRIISRRDILRRTAFITAGAAVGSQLLGTPGYAASKNPDPNVVREAIQKAQNRSERVLTGIPSKNGWEMEKVVDDHGNIYTRPVPGTPLDGVAMRMGDIETVLVHLVCRFHYEIDELRKGDVVGWRSPGSVRKGLPESNLASGTAVAIRSGGYPLGVRGGFFPHQEAVVRDILAECEGVIRWGGDDKTPHEALFYIDVPPGNPQLAKVADKFRSWNYTPGRAGVLIDPHQPGRRKAAQDLLRRQRP</sequence>
<dbReference type="PROSITE" id="PS51318">
    <property type="entry name" value="TAT"/>
    <property type="match status" value="1"/>
</dbReference>
<name>A0ABP3HRU7_9ACTN</name>
<dbReference type="Proteomes" id="UP001500063">
    <property type="component" value="Unassembled WGS sequence"/>
</dbReference>
<feature type="compositionally biased region" description="Basic and acidic residues" evidence="1">
    <location>
        <begin position="237"/>
        <end position="247"/>
    </location>
</feature>
<dbReference type="EMBL" id="BAAABW010000039">
    <property type="protein sequence ID" value="GAA0378112.1"/>
    <property type="molecule type" value="Genomic_DNA"/>
</dbReference>
<evidence type="ECO:0000313" key="2">
    <source>
        <dbReference type="EMBL" id="GAA0378112.1"/>
    </source>
</evidence>
<reference evidence="3" key="1">
    <citation type="journal article" date="2019" name="Int. J. Syst. Evol. Microbiol.">
        <title>The Global Catalogue of Microorganisms (GCM) 10K type strain sequencing project: providing services to taxonomists for standard genome sequencing and annotation.</title>
        <authorList>
            <consortium name="The Broad Institute Genomics Platform"/>
            <consortium name="The Broad Institute Genome Sequencing Center for Infectious Disease"/>
            <person name="Wu L."/>
            <person name="Ma J."/>
        </authorList>
    </citation>
    <scope>NUCLEOTIDE SEQUENCE [LARGE SCALE GENOMIC DNA]</scope>
    <source>
        <strain evidence="3">JCM 4565</strain>
    </source>
</reference>
<feature type="region of interest" description="Disordered" evidence="1">
    <location>
        <begin position="224"/>
        <end position="247"/>
    </location>
</feature>
<comment type="caution">
    <text evidence="2">The sequence shown here is derived from an EMBL/GenBank/DDBJ whole genome shotgun (WGS) entry which is preliminary data.</text>
</comment>
<accession>A0ABP3HRU7</accession>
<dbReference type="InterPro" id="IPR006311">
    <property type="entry name" value="TAT_signal"/>
</dbReference>
<dbReference type="RefSeq" id="WP_344123746.1">
    <property type="nucleotide sequence ID" value="NZ_BAAABW010000039.1"/>
</dbReference>